<evidence type="ECO:0000256" key="2">
    <source>
        <dbReference type="ARBA" id="ARBA00008417"/>
    </source>
</evidence>
<dbReference type="Pfam" id="PF01554">
    <property type="entry name" value="MatE"/>
    <property type="match status" value="2"/>
</dbReference>
<feature type="transmembrane region" description="Helical" evidence="10">
    <location>
        <begin position="348"/>
        <end position="368"/>
    </location>
</feature>
<protein>
    <recommendedName>
        <fullName evidence="3">Multidrug export protein MepA</fullName>
    </recommendedName>
</protein>
<dbReference type="PANTHER" id="PTHR43823">
    <property type="entry name" value="SPORULATION PROTEIN YKVU"/>
    <property type="match status" value="1"/>
</dbReference>
<dbReference type="OrthoDB" id="9808954at2"/>
<dbReference type="HOGENOM" id="CLU_012893_0_2_7"/>
<evidence type="ECO:0000256" key="10">
    <source>
        <dbReference type="SAM" id="Phobius"/>
    </source>
</evidence>
<keyword evidence="9" id="KW-0046">Antibiotic resistance</keyword>
<dbReference type="eggNOG" id="COG0534">
    <property type="taxonomic scope" value="Bacteria"/>
</dbReference>
<dbReference type="CDD" id="cd13143">
    <property type="entry name" value="MATE_MepA_like"/>
    <property type="match status" value="1"/>
</dbReference>
<evidence type="ECO:0000313" key="11">
    <source>
        <dbReference type="EMBL" id="ADG92393.1"/>
    </source>
</evidence>
<dbReference type="PIRSF" id="PIRSF006603">
    <property type="entry name" value="DinF"/>
    <property type="match status" value="1"/>
</dbReference>
<evidence type="ECO:0000256" key="5">
    <source>
        <dbReference type="ARBA" id="ARBA00022475"/>
    </source>
</evidence>
<feature type="transmembrane region" description="Helical" evidence="10">
    <location>
        <begin position="380"/>
        <end position="404"/>
    </location>
</feature>
<keyword evidence="12" id="KW-1185">Reference proteome</keyword>
<dbReference type="InterPro" id="IPR045070">
    <property type="entry name" value="MATE_MepA-like"/>
</dbReference>
<feature type="transmembrane region" description="Helical" evidence="10">
    <location>
        <begin position="262"/>
        <end position="285"/>
    </location>
</feature>
<dbReference type="AlphaFoldDB" id="D5V2G0"/>
<keyword evidence="8 10" id="KW-0472">Membrane</keyword>
<feature type="transmembrane region" description="Helical" evidence="10">
    <location>
        <begin position="306"/>
        <end position="328"/>
    </location>
</feature>
<feature type="transmembrane region" description="Helical" evidence="10">
    <location>
        <begin position="130"/>
        <end position="151"/>
    </location>
</feature>
<evidence type="ECO:0000256" key="1">
    <source>
        <dbReference type="ARBA" id="ARBA00004651"/>
    </source>
</evidence>
<dbReference type="GO" id="GO:0046677">
    <property type="term" value="P:response to antibiotic"/>
    <property type="evidence" value="ECO:0007669"/>
    <property type="project" value="UniProtKB-KW"/>
</dbReference>
<accession>D5V2G0</accession>
<evidence type="ECO:0000256" key="6">
    <source>
        <dbReference type="ARBA" id="ARBA00022692"/>
    </source>
</evidence>
<feature type="transmembrane region" description="Helical" evidence="10">
    <location>
        <begin position="158"/>
        <end position="179"/>
    </location>
</feature>
<name>D5V2G0_ARCNC</name>
<keyword evidence="7 10" id="KW-1133">Transmembrane helix</keyword>
<organism evidence="11 12">
    <name type="scientific">Arcobacter nitrofigilis (strain ATCC 33309 / DSM 7299 / CCUG 15893 / LMG 7604 / NCTC 12251 / CI)</name>
    <name type="common">Campylobacter nitrofigilis</name>
    <dbReference type="NCBI Taxonomy" id="572480"/>
    <lineage>
        <taxon>Bacteria</taxon>
        <taxon>Pseudomonadati</taxon>
        <taxon>Campylobacterota</taxon>
        <taxon>Epsilonproteobacteria</taxon>
        <taxon>Campylobacterales</taxon>
        <taxon>Arcobacteraceae</taxon>
        <taxon>Arcobacter</taxon>
    </lineage>
</organism>
<dbReference type="NCBIfam" id="TIGR00797">
    <property type="entry name" value="matE"/>
    <property type="match status" value="1"/>
</dbReference>
<feature type="transmembrane region" description="Helical" evidence="10">
    <location>
        <begin position="410"/>
        <end position="430"/>
    </location>
</feature>
<dbReference type="GO" id="GO:0015297">
    <property type="term" value="F:antiporter activity"/>
    <property type="evidence" value="ECO:0007669"/>
    <property type="project" value="InterPro"/>
</dbReference>
<evidence type="ECO:0000256" key="7">
    <source>
        <dbReference type="ARBA" id="ARBA00022989"/>
    </source>
</evidence>
<dbReference type="STRING" id="572480.Arnit_0728"/>
<dbReference type="RefSeq" id="WP_013134538.1">
    <property type="nucleotide sequence ID" value="NC_014166.1"/>
</dbReference>
<keyword evidence="4" id="KW-0813">Transport</keyword>
<dbReference type="GO" id="GO:0042910">
    <property type="term" value="F:xenobiotic transmembrane transporter activity"/>
    <property type="evidence" value="ECO:0007669"/>
    <property type="project" value="InterPro"/>
</dbReference>
<keyword evidence="5" id="KW-1003">Cell membrane</keyword>
<dbReference type="InterPro" id="IPR048279">
    <property type="entry name" value="MdtK-like"/>
</dbReference>
<feature type="transmembrane region" description="Helical" evidence="10">
    <location>
        <begin position="7"/>
        <end position="30"/>
    </location>
</feature>
<evidence type="ECO:0000256" key="8">
    <source>
        <dbReference type="ARBA" id="ARBA00023136"/>
    </source>
</evidence>
<evidence type="ECO:0000313" key="12">
    <source>
        <dbReference type="Proteomes" id="UP000000939"/>
    </source>
</evidence>
<dbReference type="InterPro" id="IPR002528">
    <property type="entry name" value="MATE_fam"/>
</dbReference>
<proteinExistence type="inferred from homology"/>
<feature type="transmembrane region" description="Helical" evidence="10">
    <location>
        <begin position="87"/>
        <end position="110"/>
    </location>
</feature>
<evidence type="ECO:0000256" key="9">
    <source>
        <dbReference type="ARBA" id="ARBA00023251"/>
    </source>
</evidence>
<comment type="subcellular location">
    <subcellularLocation>
        <location evidence="1">Cell membrane</location>
        <topology evidence="1">Multi-pass membrane protein</topology>
    </subcellularLocation>
</comment>
<keyword evidence="6 10" id="KW-0812">Transmembrane</keyword>
<dbReference type="InterPro" id="IPR051327">
    <property type="entry name" value="MATE_MepA_subfamily"/>
</dbReference>
<sequence>MLVSNPIMLFFKYVIPSMLGFLAVSSASIIDGYFVGNYVGSVSLAAISVSFPLFNLLFGFALMFAVGSSVITGKLMGEGNKEEASNVFSKAIYIIVVLSISLNLLLYLNVDRVLDLINVKDELRVETLNYLPIILKFLPFLMVGITVDYFVKVDENPNLSFLALVISSLVNIILDYIFIVKFDWGINGAAYATGTSQLVILLVLLPHFFMKKTTLRLIKPRGSFLSIFNALKNGSSEFVNESSVGITILVFNYILLKTFGPLGIASFTIVGYFITISIMTSYAVSDSLQAIISKNYGAKYFNRMKSFLKLGLISILCVEIVLTLFVIITPESLINIFINDNDIKTKEITINFISYIWPAFIFSGLNMLSSAYLTSIQKPLYSGLIAIMRSFIFPMIFIFILPFIFGNVGIFIALSCAEIVTFIFAFRFFMKNRPSVLAKFI</sequence>
<comment type="similarity">
    <text evidence="2">Belongs to the multi antimicrobial extrusion (MATE) (TC 2.A.66.1) family. MepA subfamily.</text>
</comment>
<dbReference type="PANTHER" id="PTHR43823:SF3">
    <property type="entry name" value="MULTIDRUG EXPORT PROTEIN MEPA"/>
    <property type="match status" value="1"/>
</dbReference>
<reference evidence="11 12" key="1">
    <citation type="journal article" date="2010" name="Stand. Genomic Sci.">
        <title>Complete genome sequence of Arcobacter nitrofigilis type strain (CI).</title>
        <authorList>
            <person name="Pati A."/>
            <person name="Gronow S."/>
            <person name="Lapidus A."/>
            <person name="Copeland A."/>
            <person name="Glavina Del Rio T."/>
            <person name="Nolan M."/>
            <person name="Lucas S."/>
            <person name="Tice H."/>
            <person name="Cheng J.F."/>
            <person name="Han C."/>
            <person name="Chertkov O."/>
            <person name="Bruce D."/>
            <person name="Tapia R."/>
            <person name="Goodwin L."/>
            <person name="Pitluck S."/>
            <person name="Liolios K."/>
            <person name="Ivanova N."/>
            <person name="Mavromatis K."/>
            <person name="Chen A."/>
            <person name="Palaniappan K."/>
            <person name="Land M."/>
            <person name="Hauser L."/>
            <person name="Chang Y.J."/>
            <person name="Jeffries C.D."/>
            <person name="Detter J.C."/>
            <person name="Rohde M."/>
            <person name="Goker M."/>
            <person name="Bristow J."/>
            <person name="Eisen J.A."/>
            <person name="Markowitz V."/>
            <person name="Hugenholtz P."/>
            <person name="Klenk H.P."/>
            <person name="Kyrpides N.C."/>
        </authorList>
    </citation>
    <scope>NUCLEOTIDE SEQUENCE [LARGE SCALE GENOMIC DNA]</scope>
    <source>
        <strain evidence="12">ATCC 33309 / DSM 7299 / CCUG 15893 / LMG 7604 / NCTC 12251 / CI</strain>
    </source>
</reference>
<evidence type="ECO:0000256" key="3">
    <source>
        <dbReference type="ARBA" id="ARBA00022106"/>
    </source>
</evidence>
<evidence type="ECO:0000256" key="4">
    <source>
        <dbReference type="ARBA" id="ARBA00022448"/>
    </source>
</evidence>
<dbReference type="Proteomes" id="UP000000939">
    <property type="component" value="Chromosome"/>
</dbReference>
<feature type="transmembrane region" description="Helical" evidence="10">
    <location>
        <begin position="191"/>
        <end position="209"/>
    </location>
</feature>
<dbReference type="GO" id="GO:0005886">
    <property type="term" value="C:plasma membrane"/>
    <property type="evidence" value="ECO:0007669"/>
    <property type="project" value="UniProtKB-SubCell"/>
</dbReference>
<feature type="transmembrane region" description="Helical" evidence="10">
    <location>
        <begin position="42"/>
        <end position="66"/>
    </location>
</feature>
<dbReference type="EMBL" id="CP001999">
    <property type="protein sequence ID" value="ADG92393.1"/>
    <property type="molecule type" value="Genomic_DNA"/>
</dbReference>
<dbReference type="KEGG" id="ant:Arnit_0728"/>
<gene>
    <name evidence="11" type="ordered locus">Arnit_0728</name>
</gene>